<dbReference type="GO" id="GO:0004605">
    <property type="term" value="F:phosphatidate cytidylyltransferase activity"/>
    <property type="evidence" value="ECO:0007669"/>
    <property type="project" value="UniProtKB-EC"/>
</dbReference>
<dbReference type="Proteomes" id="UP000294678">
    <property type="component" value="Unassembled WGS sequence"/>
</dbReference>
<feature type="transmembrane region" description="Helical" evidence="24">
    <location>
        <begin position="6"/>
        <end position="34"/>
    </location>
</feature>
<evidence type="ECO:0000256" key="18">
    <source>
        <dbReference type="ARBA" id="ARBA00029893"/>
    </source>
</evidence>
<sequence>MINRIIIAIVLVILTLLIYYLGGIPLLIFTNLVIIFGMSEFYKMLSYGNKKYNKYLGYFFGLIIPNGYYLQKMGYINFKHGTALFVVGIIILLTYRVLRNQIQNTSEYFMNTLLPVIYVSFMFSHILAISFLVEGKLWLITIQTLVWISDTFAYIVGMNIGRKFFKKGLSVISPKKSIEGSIGSIIFTIITMFLINIVFFDGIKIIHLIIIPVIVSFFGQIGDLVESIFKREYEIKDSGHILGEHGGILDRYDSLIFVLPLMYYYIKFFIV</sequence>
<evidence type="ECO:0000256" key="5">
    <source>
        <dbReference type="ARBA" id="ARBA00010185"/>
    </source>
</evidence>
<keyword evidence="11 24" id="KW-0812">Transmembrane</keyword>
<comment type="catalytic activity">
    <reaction evidence="1">
        <text>a 1,2-diacyl-sn-glycero-3-phosphate + CTP + H(+) = a CDP-1,2-diacyl-sn-glycerol + diphosphate</text>
        <dbReference type="Rhea" id="RHEA:16229"/>
        <dbReference type="ChEBI" id="CHEBI:15378"/>
        <dbReference type="ChEBI" id="CHEBI:33019"/>
        <dbReference type="ChEBI" id="CHEBI:37563"/>
        <dbReference type="ChEBI" id="CHEBI:58332"/>
        <dbReference type="ChEBI" id="CHEBI:58608"/>
        <dbReference type="EC" id="2.7.7.41"/>
    </reaction>
</comment>
<keyword evidence="13 24" id="KW-1133">Transmembrane helix</keyword>
<keyword evidence="12 25" id="KW-0548">Nucleotidyltransferase</keyword>
<feature type="transmembrane region" description="Helical" evidence="24">
    <location>
        <begin position="110"/>
        <end position="131"/>
    </location>
</feature>
<name>A0AA46DYU8_9FUSO</name>
<keyword evidence="15 24" id="KW-0472">Membrane</keyword>
<evidence type="ECO:0000256" key="19">
    <source>
        <dbReference type="ARBA" id="ARBA00031825"/>
    </source>
</evidence>
<evidence type="ECO:0000256" key="23">
    <source>
        <dbReference type="ARBA" id="ARBA00033406"/>
    </source>
</evidence>
<comment type="caution">
    <text evidence="25">The sequence shown here is derived from an EMBL/GenBank/DDBJ whole genome shotgun (WGS) entry which is preliminary data.</text>
</comment>
<feature type="transmembrane region" description="Helical" evidence="24">
    <location>
        <begin position="55"/>
        <end position="71"/>
    </location>
</feature>
<dbReference type="PANTHER" id="PTHR46382:SF1">
    <property type="entry name" value="PHOSPHATIDATE CYTIDYLYLTRANSFERASE"/>
    <property type="match status" value="1"/>
</dbReference>
<evidence type="ECO:0000256" key="20">
    <source>
        <dbReference type="ARBA" id="ARBA00032253"/>
    </source>
</evidence>
<dbReference type="EC" id="2.7.7.41" evidence="6"/>
<dbReference type="AlphaFoldDB" id="A0AA46DYU8"/>
<keyword evidence="9" id="KW-0444">Lipid biosynthesis</keyword>
<feature type="transmembrane region" description="Helical" evidence="24">
    <location>
        <begin position="77"/>
        <end position="98"/>
    </location>
</feature>
<evidence type="ECO:0000256" key="22">
    <source>
        <dbReference type="ARBA" id="ARBA00032743"/>
    </source>
</evidence>
<organism evidence="25 26">
    <name type="scientific">Hypnocyclicus thermotrophus</name>
    <dbReference type="NCBI Taxonomy" id="1627895"/>
    <lineage>
        <taxon>Bacteria</taxon>
        <taxon>Fusobacteriati</taxon>
        <taxon>Fusobacteriota</taxon>
        <taxon>Fusobacteriia</taxon>
        <taxon>Fusobacteriales</taxon>
        <taxon>Fusobacteriaceae</taxon>
        <taxon>Hypnocyclicus</taxon>
    </lineage>
</organism>
<evidence type="ECO:0000256" key="3">
    <source>
        <dbReference type="ARBA" id="ARBA00005119"/>
    </source>
</evidence>
<evidence type="ECO:0000256" key="6">
    <source>
        <dbReference type="ARBA" id="ARBA00012487"/>
    </source>
</evidence>
<evidence type="ECO:0000256" key="7">
    <source>
        <dbReference type="ARBA" id="ARBA00019373"/>
    </source>
</evidence>
<evidence type="ECO:0000256" key="12">
    <source>
        <dbReference type="ARBA" id="ARBA00022695"/>
    </source>
</evidence>
<gene>
    <name evidence="25" type="ORF">EV215_1201</name>
</gene>
<evidence type="ECO:0000256" key="15">
    <source>
        <dbReference type="ARBA" id="ARBA00023136"/>
    </source>
</evidence>
<accession>A0AA46DYU8</accession>
<keyword evidence="14" id="KW-0443">Lipid metabolism</keyword>
<dbReference type="GO" id="GO:0016024">
    <property type="term" value="P:CDP-diacylglycerol biosynthetic process"/>
    <property type="evidence" value="ECO:0007669"/>
    <property type="project" value="TreeGrafter"/>
</dbReference>
<keyword evidence="10" id="KW-0808">Transferase</keyword>
<dbReference type="PANTHER" id="PTHR46382">
    <property type="entry name" value="PHOSPHATIDATE CYTIDYLYLTRANSFERASE"/>
    <property type="match status" value="1"/>
</dbReference>
<keyword evidence="17" id="KW-1208">Phospholipid metabolism</keyword>
<keyword evidence="8" id="KW-1003">Cell membrane</keyword>
<feature type="transmembrane region" description="Helical" evidence="24">
    <location>
        <begin position="178"/>
        <end position="199"/>
    </location>
</feature>
<comment type="similarity">
    <text evidence="5">Belongs to the CDS family.</text>
</comment>
<comment type="pathway">
    <text evidence="3">Phospholipid metabolism; CDP-diacylglycerol biosynthesis; CDP-diacylglycerol from sn-glycerol 3-phosphate: step 3/3.</text>
</comment>
<evidence type="ECO:0000256" key="13">
    <source>
        <dbReference type="ARBA" id="ARBA00022989"/>
    </source>
</evidence>
<keyword evidence="26" id="KW-1185">Reference proteome</keyword>
<evidence type="ECO:0000256" key="24">
    <source>
        <dbReference type="SAM" id="Phobius"/>
    </source>
</evidence>
<evidence type="ECO:0000256" key="8">
    <source>
        <dbReference type="ARBA" id="ARBA00022475"/>
    </source>
</evidence>
<feature type="transmembrane region" description="Helical" evidence="24">
    <location>
        <begin position="205"/>
        <end position="225"/>
    </location>
</feature>
<evidence type="ECO:0000256" key="21">
    <source>
        <dbReference type="ARBA" id="ARBA00032396"/>
    </source>
</evidence>
<reference evidence="25 26" key="1">
    <citation type="submission" date="2019-03" db="EMBL/GenBank/DDBJ databases">
        <title>Genomic Encyclopedia of Type Strains, Phase IV (KMG-IV): sequencing the most valuable type-strain genomes for metagenomic binning, comparative biology and taxonomic classification.</title>
        <authorList>
            <person name="Goeker M."/>
        </authorList>
    </citation>
    <scope>NUCLEOTIDE SEQUENCE [LARGE SCALE GENOMIC DNA]</scope>
    <source>
        <strain evidence="25 26">DSM 100055</strain>
    </source>
</reference>
<evidence type="ECO:0000256" key="16">
    <source>
        <dbReference type="ARBA" id="ARBA00023209"/>
    </source>
</evidence>
<comment type="subcellular location">
    <subcellularLocation>
        <location evidence="2">Cell membrane</location>
        <topology evidence="2">Multi-pass membrane protein</topology>
    </subcellularLocation>
</comment>
<evidence type="ECO:0000256" key="10">
    <source>
        <dbReference type="ARBA" id="ARBA00022679"/>
    </source>
</evidence>
<evidence type="ECO:0000256" key="17">
    <source>
        <dbReference type="ARBA" id="ARBA00023264"/>
    </source>
</evidence>
<feature type="transmembrane region" description="Helical" evidence="24">
    <location>
        <begin position="137"/>
        <end position="157"/>
    </location>
</feature>
<evidence type="ECO:0000256" key="11">
    <source>
        <dbReference type="ARBA" id="ARBA00022692"/>
    </source>
</evidence>
<evidence type="ECO:0000256" key="9">
    <source>
        <dbReference type="ARBA" id="ARBA00022516"/>
    </source>
</evidence>
<evidence type="ECO:0000256" key="2">
    <source>
        <dbReference type="ARBA" id="ARBA00004651"/>
    </source>
</evidence>
<evidence type="ECO:0000313" key="26">
    <source>
        <dbReference type="Proteomes" id="UP000294678"/>
    </source>
</evidence>
<proteinExistence type="inferred from homology"/>
<dbReference type="GO" id="GO:0005886">
    <property type="term" value="C:plasma membrane"/>
    <property type="evidence" value="ECO:0007669"/>
    <property type="project" value="UniProtKB-SubCell"/>
</dbReference>
<evidence type="ECO:0000313" key="25">
    <source>
        <dbReference type="EMBL" id="TDT70648.1"/>
    </source>
</evidence>
<evidence type="ECO:0000256" key="1">
    <source>
        <dbReference type="ARBA" id="ARBA00001698"/>
    </source>
</evidence>
<dbReference type="Pfam" id="PF01148">
    <property type="entry name" value="CTP_transf_1"/>
    <property type="match status" value="1"/>
</dbReference>
<dbReference type="RefSeq" id="WP_134113082.1">
    <property type="nucleotide sequence ID" value="NZ_SOBG01000004.1"/>
</dbReference>
<protein>
    <recommendedName>
        <fullName evidence="7">Phosphatidate cytidylyltransferase</fullName>
        <ecNumber evidence="6">2.7.7.41</ecNumber>
    </recommendedName>
    <alternativeName>
        <fullName evidence="20">CDP-DAG synthase</fullName>
    </alternativeName>
    <alternativeName>
        <fullName evidence="22">CDP-DG synthase</fullName>
    </alternativeName>
    <alternativeName>
        <fullName evidence="18">CDP-diacylglycerol synthase</fullName>
    </alternativeName>
    <alternativeName>
        <fullName evidence="21">CDP-diglyceride pyrophosphorylase</fullName>
    </alternativeName>
    <alternativeName>
        <fullName evidence="23">CDP-diglyceride synthase</fullName>
    </alternativeName>
    <alternativeName>
        <fullName evidence="19">CTP:phosphatidate cytidylyltransferase</fullName>
    </alternativeName>
</protein>
<evidence type="ECO:0000256" key="14">
    <source>
        <dbReference type="ARBA" id="ARBA00023098"/>
    </source>
</evidence>
<evidence type="ECO:0000256" key="4">
    <source>
        <dbReference type="ARBA" id="ARBA00005189"/>
    </source>
</evidence>
<dbReference type="EMBL" id="SOBG01000004">
    <property type="protein sequence ID" value="TDT70648.1"/>
    <property type="molecule type" value="Genomic_DNA"/>
</dbReference>
<comment type="pathway">
    <text evidence="4">Lipid metabolism.</text>
</comment>
<keyword evidence="16" id="KW-0594">Phospholipid biosynthesis</keyword>